<dbReference type="InterPro" id="IPR050870">
    <property type="entry name" value="FAST_kinase"/>
</dbReference>
<reference evidence="2" key="2">
    <citation type="submission" date="2021-01" db="UniProtKB">
        <authorList>
            <consortium name="EnsemblMetazoa"/>
        </authorList>
    </citation>
    <scope>IDENTIFICATION</scope>
</reference>
<keyword evidence="3" id="KW-1185">Reference proteome</keyword>
<dbReference type="EnsemblMetazoa" id="XM_795236">
    <property type="protein sequence ID" value="XP_800329"/>
    <property type="gene ID" value="LOC585275"/>
</dbReference>
<proteinExistence type="predicted"/>
<dbReference type="GO" id="GO:0035770">
    <property type="term" value="C:ribonucleoprotein granule"/>
    <property type="evidence" value="ECO:0000318"/>
    <property type="project" value="GO_Central"/>
</dbReference>
<dbReference type="OMA" id="IAGWNNV"/>
<dbReference type="GO" id="GO:0003723">
    <property type="term" value="F:RNA binding"/>
    <property type="evidence" value="ECO:0000318"/>
    <property type="project" value="GO_Central"/>
</dbReference>
<evidence type="ECO:0000313" key="2">
    <source>
        <dbReference type="EnsemblMetazoa" id="XP_800329"/>
    </source>
</evidence>
<sequence>MSFSLSCSYAVKILKGEMSCIHRVLRQRLCHGLPGYRFMFHAEAAIKKPDEMWQKTCVRTNSTRSRNNIMRDKTKAIRTNVLEVIYGGSDKVPEGVPWTDSALPLEENPSDDEELDTGFKGSEIKQRAFLKESKAYERLSLDYINTLCVESESNRKHVHHFLTTLGENGSEKISQGNVTRNIRCLSELPHTERILMMKSSAMDYLGEYLCRAMPDMETETFVQSLLIFYWWDLSLSASQNTLIEKECLQRISSWDINTLLLVTDWWICMAGASSWTFHREMLSILRPSWTKLSAQQMVQAFYLCGQFKRPAQPLVDKLVLLAEHFVDELSITEIATICNGMIKVAGWLPHNSILPAVISAALSKDIQLQTDIEKYNVVTIMRFLGRSYHYDADLYIKLSQDLVPHIPKMSYLALPHILGVFARAAFVSTPLFDEVLRCFDHSKANLKDYYLTLWSFCRLNYTPDEFNSFLEAAVARIGEKEEWTDNSAFLFVKTLVPLSFVGKYPVELIHRIFSPVYLKKYAGRCPPDVYKHLYCLDCSIAIECPDYKGPRLPKSIASRSKLVPHGSSKVVGDEKQAYAEIIPILARVLGSKDALKVHPILDHIRTPVDIEIHLDDNNKPINLQESRNRTEESTTKLAVLVALANHYRKDSSELLGVHVMKRRQLKIAGYQIVEIPFHEWHQVRRQSREKKQTYLAGKIFDR</sequence>
<dbReference type="PANTHER" id="PTHR21228">
    <property type="entry name" value="FAST LEU-RICH DOMAIN-CONTAINING"/>
    <property type="match status" value="1"/>
</dbReference>
<feature type="domain" description="RAP" evidence="1">
    <location>
        <begin position="637"/>
        <end position="697"/>
    </location>
</feature>
<dbReference type="Pfam" id="PF08368">
    <property type="entry name" value="FAST_2"/>
    <property type="match status" value="1"/>
</dbReference>
<evidence type="ECO:0000313" key="3">
    <source>
        <dbReference type="Proteomes" id="UP000007110"/>
    </source>
</evidence>
<accession>A0A7M7RHV8</accession>
<dbReference type="GO" id="GO:0044528">
    <property type="term" value="P:regulation of mitochondrial mRNA stability"/>
    <property type="evidence" value="ECO:0000318"/>
    <property type="project" value="GO_Central"/>
</dbReference>
<dbReference type="Proteomes" id="UP000007110">
    <property type="component" value="Unassembled WGS sequence"/>
</dbReference>
<dbReference type="InterPro" id="IPR013579">
    <property type="entry name" value="FAST_2"/>
</dbReference>
<dbReference type="GO" id="GO:0000963">
    <property type="term" value="P:mitochondrial RNA processing"/>
    <property type="evidence" value="ECO:0000318"/>
    <property type="project" value="GO_Central"/>
</dbReference>
<reference evidence="3" key="1">
    <citation type="submission" date="2015-02" db="EMBL/GenBank/DDBJ databases">
        <title>Genome sequencing for Strongylocentrotus purpuratus.</title>
        <authorList>
            <person name="Murali S."/>
            <person name="Liu Y."/>
            <person name="Vee V."/>
            <person name="English A."/>
            <person name="Wang M."/>
            <person name="Skinner E."/>
            <person name="Han Y."/>
            <person name="Muzny D.M."/>
            <person name="Worley K.C."/>
            <person name="Gibbs R.A."/>
        </authorList>
    </citation>
    <scope>NUCLEOTIDE SEQUENCE</scope>
</reference>
<dbReference type="KEGG" id="spu:585275"/>
<dbReference type="PROSITE" id="PS51286">
    <property type="entry name" value="RAP"/>
    <property type="match status" value="1"/>
</dbReference>
<dbReference type="InParanoid" id="A0A7M7RHV8"/>
<dbReference type="GO" id="GO:0005759">
    <property type="term" value="C:mitochondrial matrix"/>
    <property type="evidence" value="ECO:0000318"/>
    <property type="project" value="GO_Central"/>
</dbReference>
<dbReference type="PANTHER" id="PTHR21228:SF40">
    <property type="entry name" value="LD45607P"/>
    <property type="match status" value="1"/>
</dbReference>
<name>A0A7M7RHV8_STRPU</name>
<dbReference type="Pfam" id="PF08373">
    <property type="entry name" value="RAP"/>
    <property type="match status" value="1"/>
</dbReference>
<dbReference type="InterPro" id="IPR013584">
    <property type="entry name" value="RAP"/>
</dbReference>
<dbReference type="RefSeq" id="XP_800329.3">
    <property type="nucleotide sequence ID" value="XM_795236.5"/>
</dbReference>
<dbReference type="GeneID" id="585275"/>
<dbReference type="OrthoDB" id="10064757at2759"/>
<organism evidence="2 3">
    <name type="scientific">Strongylocentrotus purpuratus</name>
    <name type="common">Purple sea urchin</name>
    <dbReference type="NCBI Taxonomy" id="7668"/>
    <lineage>
        <taxon>Eukaryota</taxon>
        <taxon>Metazoa</taxon>
        <taxon>Echinodermata</taxon>
        <taxon>Eleutherozoa</taxon>
        <taxon>Echinozoa</taxon>
        <taxon>Echinoidea</taxon>
        <taxon>Euechinoidea</taxon>
        <taxon>Echinacea</taxon>
        <taxon>Camarodonta</taxon>
        <taxon>Echinidea</taxon>
        <taxon>Strongylocentrotidae</taxon>
        <taxon>Strongylocentrotus</taxon>
    </lineage>
</organism>
<evidence type="ECO:0000259" key="1">
    <source>
        <dbReference type="PROSITE" id="PS51286"/>
    </source>
</evidence>
<protein>
    <recommendedName>
        <fullName evidence="1">RAP domain-containing protein</fullName>
    </recommendedName>
</protein>
<dbReference type="AlphaFoldDB" id="A0A7M7RHV8"/>
<dbReference type="SMART" id="SM00952">
    <property type="entry name" value="RAP"/>
    <property type="match status" value="1"/>
</dbReference>